<evidence type="ECO:0000256" key="4">
    <source>
        <dbReference type="SAM" id="SignalP"/>
    </source>
</evidence>
<evidence type="ECO:0000256" key="2">
    <source>
        <dbReference type="ARBA" id="ARBA00022448"/>
    </source>
</evidence>
<dbReference type="InterPro" id="IPR051455">
    <property type="entry name" value="Bact_solute-bind_prot3"/>
</dbReference>
<dbReference type="SUPFAM" id="SSF53850">
    <property type="entry name" value="Periplasmic binding protein-like II"/>
    <property type="match status" value="1"/>
</dbReference>
<dbReference type="RefSeq" id="WP_285674470.1">
    <property type="nucleotide sequence ID" value="NZ_BSYI01000054.1"/>
</dbReference>
<dbReference type="EMBL" id="BSYI01000054">
    <property type="protein sequence ID" value="GMG85198.1"/>
    <property type="molecule type" value="Genomic_DNA"/>
</dbReference>
<feature type="chain" id="PRO_5047204933" evidence="4">
    <location>
        <begin position="22"/>
        <end position="338"/>
    </location>
</feature>
<sequence length="338" mass="35895">MRTAIILSASALLAFGQPAAADTLENVQAAGKVTCGVNGSRAGFSSIDSQGRWQGLDVDTCRAIAAATLGDAEATEFVKTTSQTRFTALQTGEIDVLTRNTTMTYSRDGELGVDFAAITFYDGQGFMVPADLGVTSIEELDGAAICVLPGTTAEQVVESVFSERGLNYTPIVFQDAKELSSAFFAGRCDAHIQSSSGLASTRATLAPNPEDYVILPKIFDKDPMGPVVRQDDARWKDIVAWTVHAMVTAEEMGITSGNVDDMRETGSDTIKRLLGAGDTDIGAPLGLNADWIYQIVSQVGNYGEVYDRNLGSGSPMNLARGQNALWKDGGLIYAPPLK</sequence>
<dbReference type="PANTHER" id="PTHR30085">
    <property type="entry name" value="AMINO ACID ABC TRANSPORTER PERMEASE"/>
    <property type="match status" value="1"/>
</dbReference>
<evidence type="ECO:0000256" key="3">
    <source>
        <dbReference type="ARBA" id="ARBA00022729"/>
    </source>
</evidence>
<keyword evidence="2" id="KW-0813">Transport</keyword>
<gene>
    <name evidence="6" type="ORF">LNKW23_44140</name>
</gene>
<dbReference type="Pfam" id="PF00497">
    <property type="entry name" value="SBP_bac_3"/>
    <property type="match status" value="1"/>
</dbReference>
<evidence type="ECO:0000256" key="1">
    <source>
        <dbReference type="ARBA" id="ARBA00010333"/>
    </source>
</evidence>
<protein>
    <submittedName>
        <fullName evidence="6">Amino acid ABC transporter substrate-binding protein</fullName>
    </submittedName>
</protein>
<reference evidence="6 7" key="1">
    <citation type="submission" date="2023-04" db="EMBL/GenBank/DDBJ databases">
        <title>Marinoamorphus aggregata gen. nov., sp. Nov., isolate from tissue of brittle star Ophioplocus japonicus.</title>
        <authorList>
            <person name="Kawano K."/>
            <person name="Sawayama S."/>
            <person name="Nakagawa S."/>
        </authorList>
    </citation>
    <scope>NUCLEOTIDE SEQUENCE [LARGE SCALE GENOMIC DNA]</scope>
    <source>
        <strain evidence="6 7">NKW23</strain>
    </source>
</reference>
<dbReference type="SMART" id="SM00062">
    <property type="entry name" value="PBPb"/>
    <property type="match status" value="1"/>
</dbReference>
<dbReference type="Proteomes" id="UP001239909">
    <property type="component" value="Unassembled WGS sequence"/>
</dbReference>
<comment type="similarity">
    <text evidence="1">Belongs to the bacterial solute-binding protein 3 family.</text>
</comment>
<feature type="domain" description="Solute-binding protein family 3/N-terminal" evidence="5">
    <location>
        <begin position="32"/>
        <end position="262"/>
    </location>
</feature>
<dbReference type="PANTHER" id="PTHR30085:SF7">
    <property type="entry name" value="AMINO-ACID ABC TRANSPORTER-BINDING PROTEIN YHDW-RELATED"/>
    <property type="match status" value="1"/>
</dbReference>
<evidence type="ECO:0000313" key="7">
    <source>
        <dbReference type="Proteomes" id="UP001239909"/>
    </source>
</evidence>
<accession>A0ABQ6LT07</accession>
<evidence type="ECO:0000259" key="5">
    <source>
        <dbReference type="SMART" id="SM00062"/>
    </source>
</evidence>
<name>A0ABQ6LT07_9RHOB</name>
<comment type="caution">
    <text evidence="6">The sequence shown here is derived from an EMBL/GenBank/DDBJ whole genome shotgun (WGS) entry which is preliminary data.</text>
</comment>
<keyword evidence="7" id="KW-1185">Reference proteome</keyword>
<feature type="signal peptide" evidence="4">
    <location>
        <begin position="1"/>
        <end position="21"/>
    </location>
</feature>
<dbReference type="CDD" id="cd13692">
    <property type="entry name" value="PBP2_BztA"/>
    <property type="match status" value="1"/>
</dbReference>
<organism evidence="6 7">
    <name type="scientific">Paralimibaculum aggregatum</name>
    <dbReference type="NCBI Taxonomy" id="3036245"/>
    <lineage>
        <taxon>Bacteria</taxon>
        <taxon>Pseudomonadati</taxon>
        <taxon>Pseudomonadota</taxon>
        <taxon>Alphaproteobacteria</taxon>
        <taxon>Rhodobacterales</taxon>
        <taxon>Paracoccaceae</taxon>
        <taxon>Paralimibaculum</taxon>
    </lineage>
</organism>
<proteinExistence type="inferred from homology"/>
<dbReference type="Gene3D" id="3.40.190.10">
    <property type="entry name" value="Periplasmic binding protein-like II"/>
    <property type="match status" value="2"/>
</dbReference>
<evidence type="ECO:0000313" key="6">
    <source>
        <dbReference type="EMBL" id="GMG85198.1"/>
    </source>
</evidence>
<keyword evidence="3 4" id="KW-0732">Signal</keyword>
<dbReference type="InterPro" id="IPR001638">
    <property type="entry name" value="Solute-binding_3/MltF_N"/>
</dbReference>